<keyword evidence="3" id="KW-1185">Reference proteome</keyword>
<evidence type="ECO:0000256" key="1">
    <source>
        <dbReference type="SAM" id="Phobius"/>
    </source>
</evidence>
<feature type="transmembrane region" description="Helical" evidence="1">
    <location>
        <begin position="6"/>
        <end position="24"/>
    </location>
</feature>
<keyword evidence="1" id="KW-0812">Transmembrane</keyword>
<dbReference type="AlphaFoldDB" id="A0A2H3BCZ6"/>
<name>A0A2H3BCZ6_9AGAR</name>
<protein>
    <submittedName>
        <fullName evidence="2">Uncharacterized protein</fullName>
    </submittedName>
</protein>
<dbReference type="EMBL" id="KZ293473">
    <property type="protein sequence ID" value="PBK61713.1"/>
    <property type="molecule type" value="Genomic_DNA"/>
</dbReference>
<keyword evidence="1" id="KW-1133">Transmembrane helix</keyword>
<reference evidence="3" key="1">
    <citation type="journal article" date="2017" name="Nat. Ecol. Evol.">
        <title>Genome expansion and lineage-specific genetic innovations in the forest pathogenic fungi Armillaria.</title>
        <authorList>
            <person name="Sipos G."/>
            <person name="Prasanna A.N."/>
            <person name="Walter M.C."/>
            <person name="O'Connor E."/>
            <person name="Balint B."/>
            <person name="Krizsan K."/>
            <person name="Kiss B."/>
            <person name="Hess J."/>
            <person name="Varga T."/>
            <person name="Slot J."/>
            <person name="Riley R."/>
            <person name="Boka B."/>
            <person name="Rigling D."/>
            <person name="Barry K."/>
            <person name="Lee J."/>
            <person name="Mihaltcheva S."/>
            <person name="LaButti K."/>
            <person name="Lipzen A."/>
            <person name="Waldron R."/>
            <person name="Moloney N.M."/>
            <person name="Sperisen C."/>
            <person name="Kredics L."/>
            <person name="Vagvoelgyi C."/>
            <person name="Patrignani A."/>
            <person name="Fitzpatrick D."/>
            <person name="Nagy I."/>
            <person name="Doyle S."/>
            <person name="Anderson J.B."/>
            <person name="Grigoriev I.V."/>
            <person name="Gueldener U."/>
            <person name="Muensterkoetter M."/>
            <person name="Nagy L.G."/>
        </authorList>
    </citation>
    <scope>NUCLEOTIDE SEQUENCE [LARGE SCALE GENOMIC DNA]</scope>
    <source>
        <strain evidence="3">28-4</strain>
    </source>
</reference>
<gene>
    <name evidence="2" type="ORF">ARMSODRAFT_623859</name>
</gene>
<sequence>MAAALPMFAPIFMWPICGNFFLMLQHITIDRLGYCGNDPTKCSSYCRLGFVATEIIDSDGNAVPVMSVCAVCKCPAPPRLISKMYLSCK</sequence>
<evidence type="ECO:0000313" key="3">
    <source>
        <dbReference type="Proteomes" id="UP000218334"/>
    </source>
</evidence>
<dbReference type="Proteomes" id="UP000218334">
    <property type="component" value="Unassembled WGS sequence"/>
</dbReference>
<organism evidence="2 3">
    <name type="scientific">Armillaria solidipes</name>
    <dbReference type="NCBI Taxonomy" id="1076256"/>
    <lineage>
        <taxon>Eukaryota</taxon>
        <taxon>Fungi</taxon>
        <taxon>Dikarya</taxon>
        <taxon>Basidiomycota</taxon>
        <taxon>Agaricomycotina</taxon>
        <taxon>Agaricomycetes</taxon>
        <taxon>Agaricomycetidae</taxon>
        <taxon>Agaricales</taxon>
        <taxon>Marasmiineae</taxon>
        <taxon>Physalacriaceae</taxon>
        <taxon>Armillaria</taxon>
    </lineage>
</organism>
<keyword evidence="1" id="KW-0472">Membrane</keyword>
<proteinExistence type="predicted"/>
<accession>A0A2H3BCZ6</accession>
<evidence type="ECO:0000313" key="2">
    <source>
        <dbReference type="EMBL" id="PBK61713.1"/>
    </source>
</evidence>